<dbReference type="AlphaFoldDB" id="A0A3N0EU54"/>
<accession>A0A3N0EU54</accession>
<name>A0A3N0EU54_SINP1</name>
<evidence type="ECO:0000313" key="1">
    <source>
        <dbReference type="EMBL" id="RNL91433.1"/>
    </source>
</evidence>
<keyword evidence="2" id="KW-1185">Reference proteome</keyword>
<gene>
    <name evidence="1" type="ORF">ED312_04485</name>
</gene>
<sequence>MIKFLKNRIPVVLLLLTLQATIAQDYWSRITKRPSVLALEEGFNTIDAGDFRLKLVKSSQTVAGLFPVSVPEFDFTPGDRLAVRDKDSLFHLGDLNLRLRIPGETWKNYTTATKRSAVEALETSGNILAAADLANTLPDDIPLSVKRYYEMKDGSLVMRFELTNTSASDVEIGALGIPMIFNNILEGKSLDEAHAQNVFFDPYIGKDAGYLEVKRLHGNGPDLLVLPEENMSFEAYRPVLEDPTPRSIVFEGFHEWMAHSKAYAETDWEGVEQWNRPTSQILRPGEIRNYALRFVLTDGVRQKPEVLREEKRPVAMGVPGYVLPMDVHALLFLQYGENIEDFEVEPEGALKIEREGTTASGAKKFRVTGKRWGRSRVTVHYADGLEQTIHYNVIKPEEEVVKDFGHFLLTEQWFDEKGDPFHRNPSVISYDYEEKRQVTQDSRAWIAGLSDEGGAGSWLGAVMKQLVQPDKEEVEKLQRFIDETLWGTIQHSEGPQKYGVKKSVFYYEPEKMPAGTYDKNVNYGTWAAWDKKGADDVGRSYNYPHVAAAYWVMYRLARYRDGLVTNHPWEWYLEQAYRTAVAMQKLAPHYAQFGQMEGTVFLNILKDLKRENYSTMAADLENRMKERALHWKSLNYPFGSEMPWDSTGQEEVYMWSDYFGFDEKAAVTLNAILAYMPVMPHWAYNGNARRYWDFLYGGKLSRIERQIHHYGSGLNAIPVLTHYRKHPEDLYLLKVGYGGLLGAISNITEDGFGPAAFHSFPSTLKIDGLSGDYGSGFFGYAVNSATYITRDEDKGWLAFGGNCTVKDEKIEVQLTTAGKNKIYLAPEKLWLTLDAGTFKQINYNPQSGEVELILNAKDKYTPVAYLSAGSITKKLPYEKERGAYKIPLKKKTVKVKL</sequence>
<dbReference type="OrthoDB" id="2479977at2"/>
<organism evidence="1 2">
    <name type="scientific">Sinomicrobium pectinilyticum</name>
    <dbReference type="NCBI Taxonomy" id="1084421"/>
    <lineage>
        <taxon>Bacteria</taxon>
        <taxon>Pseudomonadati</taxon>
        <taxon>Bacteroidota</taxon>
        <taxon>Flavobacteriia</taxon>
        <taxon>Flavobacteriales</taxon>
        <taxon>Flavobacteriaceae</taxon>
        <taxon>Sinomicrobium</taxon>
    </lineage>
</organism>
<proteinExistence type="predicted"/>
<dbReference type="EMBL" id="RJTM01000026">
    <property type="protein sequence ID" value="RNL91433.1"/>
    <property type="molecule type" value="Genomic_DNA"/>
</dbReference>
<dbReference type="RefSeq" id="WP_123214810.1">
    <property type="nucleotide sequence ID" value="NZ_RJTM01000026.1"/>
</dbReference>
<evidence type="ECO:0000313" key="2">
    <source>
        <dbReference type="Proteomes" id="UP000267469"/>
    </source>
</evidence>
<dbReference type="InterPro" id="IPR043750">
    <property type="entry name" value="DUF5695"/>
</dbReference>
<reference evidence="1 2" key="1">
    <citation type="submission" date="2018-10" db="EMBL/GenBank/DDBJ databases">
        <title>Sinomicrobium pectinilyticum sp. nov., a pectinase-producing bacterium isolated from alkaline and saline soil, and emended description of the genus Sinomicrobium.</title>
        <authorList>
            <person name="Cheng B."/>
            <person name="Li C."/>
            <person name="Lai Q."/>
            <person name="Du M."/>
            <person name="Shao Z."/>
            <person name="Xu P."/>
            <person name="Yang C."/>
        </authorList>
    </citation>
    <scope>NUCLEOTIDE SEQUENCE [LARGE SCALE GENOMIC DNA]</scope>
    <source>
        <strain evidence="1 2">5DNS001</strain>
    </source>
</reference>
<dbReference type="Proteomes" id="UP000267469">
    <property type="component" value="Unassembled WGS sequence"/>
</dbReference>
<comment type="caution">
    <text evidence="1">The sequence shown here is derived from an EMBL/GenBank/DDBJ whole genome shotgun (WGS) entry which is preliminary data.</text>
</comment>
<dbReference type="Pfam" id="PF18951">
    <property type="entry name" value="DUF5695"/>
    <property type="match status" value="1"/>
</dbReference>
<protein>
    <submittedName>
        <fullName evidence="1">Uncharacterized protein</fullName>
    </submittedName>
</protein>